<evidence type="ECO:0000313" key="2">
    <source>
        <dbReference type="Proteomes" id="UP000828390"/>
    </source>
</evidence>
<reference evidence="1" key="1">
    <citation type="journal article" date="2019" name="bioRxiv">
        <title>The Genome of the Zebra Mussel, Dreissena polymorpha: A Resource for Invasive Species Research.</title>
        <authorList>
            <person name="McCartney M.A."/>
            <person name="Auch B."/>
            <person name="Kono T."/>
            <person name="Mallez S."/>
            <person name="Zhang Y."/>
            <person name="Obille A."/>
            <person name="Becker A."/>
            <person name="Abrahante J.E."/>
            <person name="Garbe J."/>
            <person name="Badalamenti J.P."/>
            <person name="Herman A."/>
            <person name="Mangelson H."/>
            <person name="Liachko I."/>
            <person name="Sullivan S."/>
            <person name="Sone E.D."/>
            <person name="Koren S."/>
            <person name="Silverstein K.A.T."/>
            <person name="Beckman K.B."/>
            <person name="Gohl D.M."/>
        </authorList>
    </citation>
    <scope>NUCLEOTIDE SEQUENCE</scope>
    <source>
        <strain evidence="1">Duluth1</strain>
        <tissue evidence="1">Whole animal</tissue>
    </source>
</reference>
<proteinExistence type="predicted"/>
<dbReference type="EMBL" id="JAIWYP010000003">
    <property type="protein sequence ID" value="KAH3846796.1"/>
    <property type="molecule type" value="Genomic_DNA"/>
</dbReference>
<sequence length="99" mass="11487">MYGRTDGQTGITTHSKTNVLTKFHKDWTTNVTSRVLTGKNNPPSWRLFLTNVLTKFHEDWTINLTSRPYKETAMHPGSHYFQIVQDIIGTHVLTKFHED</sequence>
<accession>A0A9D4QX08</accession>
<keyword evidence="2" id="KW-1185">Reference proteome</keyword>
<comment type="caution">
    <text evidence="1">The sequence shown here is derived from an EMBL/GenBank/DDBJ whole genome shotgun (WGS) entry which is preliminary data.</text>
</comment>
<dbReference type="Proteomes" id="UP000828390">
    <property type="component" value="Unassembled WGS sequence"/>
</dbReference>
<name>A0A9D4QX08_DREPO</name>
<protein>
    <submittedName>
        <fullName evidence="1">Uncharacterized protein</fullName>
    </submittedName>
</protein>
<evidence type="ECO:0000313" key="1">
    <source>
        <dbReference type="EMBL" id="KAH3846796.1"/>
    </source>
</evidence>
<organism evidence="1 2">
    <name type="scientific">Dreissena polymorpha</name>
    <name type="common">Zebra mussel</name>
    <name type="synonym">Mytilus polymorpha</name>
    <dbReference type="NCBI Taxonomy" id="45954"/>
    <lineage>
        <taxon>Eukaryota</taxon>
        <taxon>Metazoa</taxon>
        <taxon>Spiralia</taxon>
        <taxon>Lophotrochozoa</taxon>
        <taxon>Mollusca</taxon>
        <taxon>Bivalvia</taxon>
        <taxon>Autobranchia</taxon>
        <taxon>Heteroconchia</taxon>
        <taxon>Euheterodonta</taxon>
        <taxon>Imparidentia</taxon>
        <taxon>Neoheterodontei</taxon>
        <taxon>Myida</taxon>
        <taxon>Dreissenoidea</taxon>
        <taxon>Dreissenidae</taxon>
        <taxon>Dreissena</taxon>
    </lineage>
</organism>
<dbReference type="AlphaFoldDB" id="A0A9D4QX08"/>
<reference evidence="1" key="2">
    <citation type="submission" date="2020-11" db="EMBL/GenBank/DDBJ databases">
        <authorList>
            <person name="McCartney M.A."/>
            <person name="Auch B."/>
            <person name="Kono T."/>
            <person name="Mallez S."/>
            <person name="Becker A."/>
            <person name="Gohl D.M."/>
            <person name="Silverstein K.A.T."/>
            <person name="Koren S."/>
            <person name="Bechman K.B."/>
            <person name="Herman A."/>
            <person name="Abrahante J.E."/>
            <person name="Garbe J."/>
        </authorList>
    </citation>
    <scope>NUCLEOTIDE SEQUENCE</scope>
    <source>
        <strain evidence="1">Duluth1</strain>
        <tissue evidence="1">Whole animal</tissue>
    </source>
</reference>
<gene>
    <name evidence="1" type="ORF">DPMN_089103</name>
</gene>